<reference evidence="2 3" key="1">
    <citation type="submission" date="2020-08" db="EMBL/GenBank/DDBJ databases">
        <title>Genomic Encyclopedia of Type Strains, Phase IV (KMG-IV): sequencing the most valuable type-strain genomes for metagenomic binning, comparative biology and taxonomic classification.</title>
        <authorList>
            <person name="Goeker M."/>
        </authorList>
    </citation>
    <scope>NUCLEOTIDE SEQUENCE [LARGE SCALE GENOMIC DNA]</scope>
    <source>
        <strain evidence="2 3">DSM 102255</strain>
    </source>
</reference>
<dbReference type="PANTHER" id="PTHR35585">
    <property type="entry name" value="HHE DOMAIN PROTEIN (AFU_ORTHOLOGUE AFUA_4G00730)"/>
    <property type="match status" value="1"/>
</dbReference>
<name>A0A841J5N7_9SPHN</name>
<comment type="caution">
    <text evidence="2">The sequence shown here is derived from an EMBL/GenBank/DDBJ whole genome shotgun (WGS) entry which is preliminary data.</text>
</comment>
<dbReference type="Gene3D" id="1.20.120.520">
    <property type="entry name" value="nmb1532 protein domain like"/>
    <property type="match status" value="1"/>
</dbReference>
<evidence type="ECO:0000313" key="3">
    <source>
        <dbReference type="Proteomes" id="UP000552700"/>
    </source>
</evidence>
<sequence length="161" mass="18770">MAHANTIFDSLIADHRKHRALLEQIDAAEAGSTHHRALFEEFTLEVKAHAAAEEQAFYSTIMRKPTLTEETRHSVSEHKEIEDLLNELAATDPKSDEWEDSYAELRHQYLHHIDEEEEDVFPAATEVLSEEDERHMRSVFERRKAIEKDEAEITPEKEHQE</sequence>
<dbReference type="RefSeq" id="WP_184079325.1">
    <property type="nucleotide sequence ID" value="NZ_JACIJP010000002.1"/>
</dbReference>
<proteinExistence type="predicted"/>
<dbReference type="AlphaFoldDB" id="A0A841J5N7"/>
<keyword evidence="3" id="KW-1185">Reference proteome</keyword>
<evidence type="ECO:0000313" key="2">
    <source>
        <dbReference type="EMBL" id="MBB6123848.1"/>
    </source>
</evidence>
<dbReference type="EMBL" id="JACIJP010000002">
    <property type="protein sequence ID" value="MBB6123848.1"/>
    <property type="molecule type" value="Genomic_DNA"/>
</dbReference>
<evidence type="ECO:0000259" key="1">
    <source>
        <dbReference type="Pfam" id="PF01814"/>
    </source>
</evidence>
<accession>A0A841J5N7</accession>
<feature type="domain" description="Hemerythrin-like" evidence="1">
    <location>
        <begin position="7"/>
        <end position="124"/>
    </location>
</feature>
<protein>
    <submittedName>
        <fullName evidence="2">Hemerythrin superfamily protein</fullName>
    </submittedName>
</protein>
<dbReference type="PANTHER" id="PTHR35585:SF1">
    <property type="entry name" value="HHE DOMAIN PROTEIN (AFU_ORTHOLOGUE AFUA_4G00730)"/>
    <property type="match status" value="1"/>
</dbReference>
<organism evidence="2 3">
    <name type="scientific">Sphingobium subterraneum</name>
    <dbReference type="NCBI Taxonomy" id="627688"/>
    <lineage>
        <taxon>Bacteria</taxon>
        <taxon>Pseudomonadati</taxon>
        <taxon>Pseudomonadota</taxon>
        <taxon>Alphaproteobacteria</taxon>
        <taxon>Sphingomonadales</taxon>
        <taxon>Sphingomonadaceae</taxon>
        <taxon>Sphingobium</taxon>
    </lineage>
</organism>
<gene>
    <name evidence="2" type="ORF">FHS92_001577</name>
</gene>
<dbReference type="InterPro" id="IPR012312">
    <property type="entry name" value="Hemerythrin-like"/>
</dbReference>
<dbReference type="Proteomes" id="UP000552700">
    <property type="component" value="Unassembled WGS sequence"/>
</dbReference>
<dbReference type="Pfam" id="PF01814">
    <property type="entry name" value="Hemerythrin"/>
    <property type="match status" value="1"/>
</dbReference>